<protein>
    <submittedName>
        <fullName evidence="1">Uncharacterized protein</fullName>
    </submittedName>
</protein>
<dbReference type="AlphaFoldDB" id="A0A834SES7"/>
<evidence type="ECO:0000313" key="1">
    <source>
        <dbReference type="EMBL" id="KAF7801150.1"/>
    </source>
</evidence>
<keyword evidence="2" id="KW-1185">Reference proteome</keyword>
<dbReference type="Proteomes" id="UP000634136">
    <property type="component" value="Unassembled WGS sequence"/>
</dbReference>
<organism evidence="1 2">
    <name type="scientific">Senna tora</name>
    <dbReference type="NCBI Taxonomy" id="362788"/>
    <lineage>
        <taxon>Eukaryota</taxon>
        <taxon>Viridiplantae</taxon>
        <taxon>Streptophyta</taxon>
        <taxon>Embryophyta</taxon>
        <taxon>Tracheophyta</taxon>
        <taxon>Spermatophyta</taxon>
        <taxon>Magnoliopsida</taxon>
        <taxon>eudicotyledons</taxon>
        <taxon>Gunneridae</taxon>
        <taxon>Pentapetalae</taxon>
        <taxon>rosids</taxon>
        <taxon>fabids</taxon>
        <taxon>Fabales</taxon>
        <taxon>Fabaceae</taxon>
        <taxon>Caesalpinioideae</taxon>
        <taxon>Cassia clade</taxon>
        <taxon>Senna</taxon>
    </lineage>
</organism>
<name>A0A834SES7_9FABA</name>
<comment type="caution">
    <text evidence="1">The sequence shown here is derived from an EMBL/GenBank/DDBJ whole genome shotgun (WGS) entry which is preliminary data.</text>
</comment>
<proteinExistence type="predicted"/>
<dbReference type="EMBL" id="JAAIUW010000020">
    <property type="protein sequence ID" value="KAF7801150.1"/>
    <property type="molecule type" value="Genomic_DNA"/>
</dbReference>
<gene>
    <name evidence="1" type="ORF">G2W53_044913</name>
</gene>
<evidence type="ECO:0000313" key="2">
    <source>
        <dbReference type="Proteomes" id="UP000634136"/>
    </source>
</evidence>
<accession>A0A834SES7</accession>
<sequence length="46" mass="5433">MTWQTSHAIRSPIRALDLLGFQIQRERILLTPLCDNTFELVLLDFF</sequence>
<reference evidence="1" key="1">
    <citation type="submission" date="2020-09" db="EMBL/GenBank/DDBJ databases">
        <title>Genome-Enabled Discovery of Anthraquinone Biosynthesis in Senna tora.</title>
        <authorList>
            <person name="Kang S.-H."/>
            <person name="Pandey R.P."/>
            <person name="Lee C.-M."/>
            <person name="Sim J.-S."/>
            <person name="Jeong J.-T."/>
            <person name="Choi B.-S."/>
            <person name="Jung M."/>
            <person name="Ginzburg D."/>
            <person name="Zhao K."/>
            <person name="Won S.Y."/>
            <person name="Oh T.-J."/>
            <person name="Yu Y."/>
            <person name="Kim N.-H."/>
            <person name="Lee O.R."/>
            <person name="Lee T.-H."/>
            <person name="Bashyal P."/>
            <person name="Kim T.-S."/>
            <person name="Lee W.-H."/>
            <person name="Kawkins C."/>
            <person name="Kim C.-K."/>
            <person name="Kim J.S."/>
            <person name="Ahn B.O."/>
            <person name="Rhee S.Y."/>
            <person name="Sohng J.K."/>
        </authorList>
    </citation>
    <scope>NUCLEOTIDE SEQUENCE</scope>
    <source>
        <tissue evidence="1">Leaf</tissue>
    </source>
</reference>